<dbReference type="Proteomes" id="UP001140206">
    <property type="component" value="Chromosome 4"/>
</dbReference>
<accession>A0AAV8DE38</accession>
<evidence type="ECO:0000313" key="3">
    <source>
        <dbReference type="Proteomes" id="UP001140206"/>
    </source>
</evidence>
<dbReference type="EMBL" id="JAMFTS010000004">
    <property type="protein sequence ID" value="KAJ4764775.1"/>
    <property type="molecule type" value="Genomic_DNA"/>
</dbReference>
<reference evidence="2" key="1">
    <citation type="submission" date="2022-08" db="EMBL/GenBank/DDBJ databases">
        <authorList>
            <person name="Marques A."/>
        </authorList>
    </citation>
    <scope>NUCLEOTIDE SEQUENCE</scope>
    <source>
        <strain evidence="2">RhyPub2mFocal</strain>
        <tissue evidence="2">Leaves</tissue>
    </source>
</reference>
<dbReference type="PANTHER" id="PTHR31639">
    <property type="entry name" value="F-BOX PROTEIN-LIKE"/>
    <property type="match status" value="1"/>
</dbReference>
<dbReference type="InterPro" id="IPR036047">
    <property type="entry name" value="F-box-like_dom_sf"/>
</dbReference>
<gene>
    <name evidence="2" type="ORF">LUZ62_075150</name>
</gene>
<proteinExistence type="predicted"/>
<dbReference type="AlphaFoldDB" id="A0AAV8DE38"/>
<dbReference type="PANTHER" id="PTHR31639:SF285">
    <property type="entry name" value="OS01G0730200 PROTEIN"/>
    <property type="match status" value="1"/>
</dbReference>
<protein>
    <submittedName>
        <fullName evidence="2">F-box family protein</fullName>
    </submittedName>
</protein>
<dbReference type="Pfam" id="PF00646">
    <property type="entry name" value="F-box"/>
    <property type="match status" value="1"/>
</dbReference>
<dbReference type="InterPro" id="IPR001810">
    <property type="entry name" value="F-box_dom"/>
</dbReference>
<sequence>MASSLSREEGISGDILCNLPECIKHKILVYLPIKEAVRTSILSKSWRHTWSTIPDLVVDCGIHSNVHQNIGNEELTTKFVDKLFSCHKGNLYKFKLSGTKPGIVFHVRWIETLSQKHVSELILENDTDKFLYIIENGITPCHELK</sequence>
<name>A0AAV8DE38_9POAL</name>
<feature type="domain" description="F-box" evidence="1">
    <location>
        <begin position="16"/>
        <end position="52"/>
    </location>
</feature>
<dbReference type="SUPFAM" id="SSF81383">
    <property type="entry name" value="F-box domain"/>
    <property type="match status" value="1"/>
</dbReference>
<dbReference type="InterPro" id="IPR053781">
    <property type="entry name" value="F-box_AtFBL13-like"/>
</dbReference>
<dbReference type="CDD" id="cd22160">
    <property type="entry name" value="F-box_AtFBL13-like"/>
    <property type="match status" value="1"/>
</dbReference>
<comment type="caution">
    <text evidence="2">The sequence shown here is derived from an EMBL/GenBank/DDBJ whole genome shotgun (WGS) entry which is preliminary data.</text>
</comment>
<organism evidence="2 3">
    <name type="scientific">Rhynchospora pubera</name>
    <dbReference type="NCBI Taxonomy" id="906938"/>
    <lineage>
        <taxon>Eukaryota</taxon>
        <taxon>Viridiplantae</taxon>
        <taxon>Streptophyta</taxon>
        <taxon>Embryophyta</taxon>
        <taxon>Tracheophyta</taxon>
        <taxon>Spermatophyta</taxon>
        <taxon>Magnoliopsida</taxon>
        <taxon>Liliopsida</taxon>
        <taxon>Poales</taxon>
        <taxon>Cyperaceae</taxon>
        <taxon>Cyperoideae</taxon>
        <taxon>Rhynchosporeae</taxon>
        <taxon>Rhynchospora</taxon>
    </lineage>
</organism>
<evidence type="ECO:0000313" key="2">
    <source>
        <dbReference type="EMBL" id="KAJ4764775.1"/>
    </source>
</evidence>
<keyword evidence="3" id="KW-1185">Reference proteome</keyword>
<evidence type="ECO:0000259" key="1">
    <source>
        <dbReference type="Pfam" id="PF00646"/>
    </source>
</evidence>